<accession>A0A915JPL2</accession>
<name>A0A915JPL2_ROMCU</name>
<dbReference type="WBParaSite" id="nRc.2.0.1.t28032-RA">
    <property type="protein sequence ID" value="nRc.2.0.1.t28032-RA"/>
    <property type="gene ID" value="nRc.2.0.1.g28032"/>
</dbReference>
<evidence type="ECO:0000313" key="1">
    <source>
        <dbReference type="Proteomes" id="UP000887565"/>
    </source>
</evidence>
<keyword evidence="1" id="KW-1185">Reference proteome</keyword>
<organism evidence="1 2">
    <name type="scientific">Romanomermis culicivorax</name>
    <name type="common">Nematode worm</name>
    <dbReference type="NCBI Taxonomy" id="13658"/>
    <lineage>
        <taxon>Eukaryota</taxon>
        <taxon>Metazoa</taxon>
        <taxon>Ecdysozoa</taxon>
        <taxon>Nematoda</taxon>
        <taxon>Enoplea</taxon>
        <taxon>Dorylaimia</taxon>
        <taxon>Mermithida</taxon>
        <taxon>Mermithoidea</taxon>
        <taxon>Mermithidae</taxon>
        <taxon>Romanomermis</taxon>
    </lineage>
</organism>
<reference evidence="2" key="1">
    <citation type="submission" date="2022-11" db="UniProtKB">
        <authorList>
            <consortium name="WormBaseParasite"/>
        </authorList>
    </citation>
    <scope>IDENTIFICATION</scope>
</reference>
<proteinExistence type="predicted"/>
<protein>
    <submittedName>
        <fullName evidence="2">Uncharacterized protein</fullName>
    </submittedName>
</protein>
<sequence>MFEETKHQEKRNVDKNEHIKNKRPKYELQFAKRKAFMHGQEALKRSGPDFKAKSCLRYSMQIESITKKQSVIQLKQQMSLFCFVDSF</sequence>
<dbReference type="AlphaFoldDB" id="A0A915JPL2"/>
<evidence type="ECO:0000313" key="2">
    <source>
        <dbReference type="WBParaSite" id="nRc.2.0.1.t28032-RA"/>
    </source>
</evidence>
<dbReference type="Proteomes" id="UP000887565">
    <property type="component" value="Unplaced"/>
</dbReference>